<reference evidence="6 7" key="1">
    <citation type="submission" date="2023-01" db="EMBL/GenBank/DDBJ databases">
        <authorList>
            <person name="Kreplak J."/>
        </authorList>
    </citation>
    <scope>NUCLEOTIDE SEQUENCE [LARGE SCALE GENOMIC DNA]</scope>
</reference>
<sequence length="171" mass="19148">MPLDFHLYMFLHFTQLNSQVELTGRAATVVVAHIENLNSQPGAQNLTRTQEELENIKNTFEEFGYAHDAIKVQTLNVVSAYATVHEDIYNTANEKRTSLIILPFHKQLSSEGVLETTNATYKDINMNVMQSAPCSVGIYVDCDLGSLPKMNFHILMIFVGGLDDREALVVV</sequence>
<organism evidence="6 7">
    <name type="scientific">Vicia faba</name>
    <name type="common">Broad bean</name>
    <name type="synonym">Faba vulgaris</name>
    <dbReference type="NCBI Taxonomy" id="3906"/>
    <lineage>
        <taxon>Eukaryota</taxon>
        <taxon>Viridiplantae</taxon>
        <taxon>Streptophyta</taxon>
        <taxon>Embryophyta</taxon>
        <taxon>Tracheophyta</taxon>
        <taxon>Spermatophyta</taxon>
        <taxon>Magnoliopsida</taxon>
        <taxon>eudicotyledons</taxon>
        <taxon>Gunneridae</taxon>
        <taxon>Pentapetalae</taxon>
        <taxon>rosids</taxon>
        <taxon>fabids</taxon>
        <taxon>Fabales</taxon>
        <taxon>Fabaceae</taxon>
        <taxon>Papilionoideae</taxon>
        <taxon>50 kb inversion clade</taxon>
        <taxon>NPAAA clade</taxon>
        <taxon>Hologalegina</taxon>
        <taxon>IRL clade</taxon>
        <taxon>Fabeae</taxon>
        <taxon>Vicia</taxon>
    </lineage>
</organism>
<dbReference type="GO" id="GO:0098662">
    <property type="term" value="P:inorganic cation transmembrane transport"/>
    <property type="evidence" value="ECO:0007669"/>
    <property type="project" value="TreeGrafter"/>
</dbReference>
<accession>A0AAV0YRH1</accession>
<keyword evidence="2" id="KW-0633">Potassium transport</keyword>
<dbReference type="InterPro" id="IPR050794">
    <property type="entry name" value="CPA2_transporter"/>
</dbReference>
<dbReference type="GO" id="GO:0006885">
    <property type="term" value="P:regulation of pH"/>
    <property type="evidence" value="ECO:0007669"/>
    <property type="project" value="TreeGrafter"/>
</dbReference>
<evidence type="ECO:0000256" key="2">
    <source>
        <dbReference type="ARBA" id="ARBA00022538"/>
    </source>
</evidence>
<dbReference type="GO" id="GO:0012505">
    <property type="term" value="C:endomembrane system"/>
    <property type="evidence" value="ECO:0007669"/>
    <property type="project" value="TreeGrafter"/>
</dbReference>
<dbReference type="AlphaFoldDB" id="A0AAV0YRH1"/>
<dbReference type="PANTHER" id="PTHR32468">
    <property type="entry name" value="CATION/H + ANTIPORTER"/>
    <property type="match status" value="1"/>
</dbReference>
<evidence type="ECO:0000313" key="6">
    <source>
        <dbReference type="EMBL" id="CAI8588716.1"/>
    </source>
</evidence>
<evidence type="ECO:0000256" key="4">
    <source>
        <dbReference type="ARBA" id="ARBA00023065"/>
    </source>
</evidence>
<evidence type="ECO:0000256" key="3">
    <source>
        <dbReference type="ARBA" id="ARBA00022958"/>
    </source>
</evidence>
<name>A0AAV0YRH1_VICFA</name>
<feature type="domain" description="Cation/H(+) antiporter central" evidence="5">
    <location>
        <begin position="20"/>
        <end position="146"/>
    </location>
</feature>
<protein>
    <recommendedName>
        <fullName evidence="5">Cation/H(+) antiporter central domain-containing protein</fullName>
    </recommendedName>
</protein>
<dbReference type="InterPro" id="IPR057291">
    <property type="entry name" value="CHX17_2nd"/>
</dbReference>
<evidence type="ECO:0000259" key="5">
    <source>
        <dbReference type="Pfam" id="PF23256"/>
    </source>
</evidence>
<evidence type="ECO:0000313" key="7">
    <source>
        <dbReference type="Proteomes" id="UP001157006"/>
    </source>
</evidence>
<dbReference type="Pfam" id="PF23256">
    <property type="entry name" value="CHX17_2nd"/>
    <property type="match status" value="1"/>
</dbReference>
<keyword evidence="4" id="KW-0406">Ion transport</keyword>
<evidence type="ECO:0000256" key="1">
    <source>
        <dbReference type="ARBA" id="ARBA00022448"/>
    </source>
</evidence>
<dbReference type="PANTHER" id="PTHR32468:SF110">
    <property type="entry name" value="CATION_H+ EXCHANGER 3"/>
    <property type="match status" value="1"/>
</dbReference>
<dbReference type="Proteomes" id="UP001157006">
    <property type="component" value="Chromosome 1L"/>
</dbReference>
<dbReference type="EMBL" id="OX451736">
    <property type="protein sequence ID" value="CAI8588716.1"/>
    <property type="molecule type" value="Genomic_DNA"/>
</dbReference>
<keyword evidence="7" id="KW-1185">Reference proteome</keyword>
<dbReference type="GO" id="GO:0006813">
    <property type="term" value="P:potassium ion transport"/>
    <property type="evidence" value="ECO:0007669"/>
    <property type="project" value="UniProtKB-KW"/>
</dbReference>
<gene>
    <name evidence="6" type="ORF">VFH_I361080</name>
</gene>
<keyword evidence="3" id="KW-0630">Potassium</keyword>
<keyword evidence="1" id="KW-0813">Transport</keyword>
<proteinExistence type="predicted"/>